<keyword evidence="2" id="KW-1185">Reference proteome</keyword>
<dbReference type="AlphaFoldDB" id="A0A2P4X0E4"/>
<dbReference type="Proteomes" id="UP000237271">
    <property type="component" value="Unassembled WGS sequence"/>
</dbReference>
<evidence type="ECO:0000313" key="2">
    <source>
        <dbReference type="Proteomes" id="UP000237271"/>
    </source>
</evidence>
<dbReference type="EMBL" id="NCKW01020117">
    <property type="protein sequence ID" value="POM59013.1"/>
    <property type="molecule type" value="Genomic_DNA"/>
</dbReference>
<proteinExistence type="predicted"/>
<organism evidence="1 2">
    <name type="scientific">Phytophthora palmivora</name>
    <dbReference type="NCBI Taxonomy" id="4796"/>
    <lineage>
        <taxon>Eukaryota</taxon>
        <taxon>Sar</taxon>
        <taxon>Stramenopiles</taxon>
        <taxon>Oomycota</taxon>
        <taxon>Peronosporomycetes</taxon>
        <taxon>Peronosporales</taxon>
        <taxon>Peronosporaceae</taxon>
        <taxon>Phytophthora</taxon>
    </lineage>
</organism>
<evidence type="ECO:0000313" key="1">
    <source>
        <dbReference type="EMBL" id="POM59013.1"/>
    </source>
</evidence>
<reference evidence="1 2" key="1">
    <citation type="journal article" date="2017" name="Genome Biol. Evol.">
        <title>Phytophthora megakarya and P. palmivora, closely related causal agents of cacao black pod rot, underwent increases in genome sizes and gene numbers by different mechanisms.</title>
        <authorList>
            <person name="Ali S.S."/>
            <person name="Shao J."/>
            <person name="Lary D.J."/>
            <person name="Kronmiller B."/>
            <person name="Shen D."/>
            <person name="Strem M.D."/>
            <person name="Amoako-Attah I."/>
            <person name="Akrofi A.Y."/>
            <person name="Begoude B.A."/>
            <person name="Ten Hoopen G.M."/>
            <person name="Coulibaly K."/>
            <person name="Kebe B.I."/>
            <person name="Melnick R.L."/>
            <person name="Guiltinan M.J."/>
            <person name="Tyler B.M."/>
            <person name="Meinhardt L.W."/>
            <person name="Bailey B.A."/>
        </authorList>
    </citation>
    <scope>NUCLEOTIDE SEQUENCE [LARGE SCALE GENOMIC DNA]</scope>
    <source>
        <strain evidence="2">sbr112.9</strain>
    </source>
</reference>
<gene>
    <name evidence="1" type="ORF">PHPALM_36262</name>
</gene>
<accession>A0A2P4X0E4</accession>
<name>A0A2P4X0E4_9STRA</name>
<sequence length="226" mass="26087">MNTRVDGAMREWLEVEPEWLDVPNGKIPRIQKRWPRSLGLRVALWTPDPITGVSRTLRLAQFDVQRMWKERYKVIAQKGQDIGYLVELFFRATNSVTTNGMKDCEVTTVLGMSASLYHQSDRFKFLRELEVFKACKDLEGDDIGRIGHHAMLKRCVILTKRLIVNGPYNFTHMDISGLLRTKILEGVRAVILADRKVSHNTYCMSVYNFLIRAGAEIYFPGFSMKE</sequence>
<protein>
    <submittedName>
        <fullName evidence="1">Uncharacterized protein</fullName>
    </submittedName>
</protein>
<comment type="caution">
    <text evidence="1">The sequence shown here is derived from an EMBL/GenBank/DDBJ whole genome shotgun (WGS) entry which is preliminary data.</text>
</comment>